<dbReference type="EMBL" id="JAHLZF010000020">
    <property type="protein sequence ID" value="MBU6081673.1"/>
    <property type="molecule type" value="Genomic_DNA"/>
</dbReference>
<proteinExistence type="predicted"/>
<feature type="domain" description="Glutaredoxin" evidence="1">
    <location>
        <begin position="6"/>
        <end position="63"/>
    </location>
</feature>
<sequence>MEQYDIVVYTSENCQRSKDLLQWLDQYQLDYKEKNITADRDYLVELQDVGQFGTPTTFVGSQAILGFQPTRLKQELNLF</sequence>
<name>A0ABS6GRH1_9BACI</name>
<dbReference type="RefSeq" id="WP_216687721.1">
    <property type="nucleotide sequence ID" value="NZ_CAUPKR010000013.1"/>
</dbReference>
<evidence type="ECO:0000313" key="3">
    <source>
        <dbReference type="Proteomes" id="UP000812672"/>
    </source>
</evidence>
<dbReference type="InterPro" id="IPR002109">
    <property type="entry name" value="Glutaredoxin"/>
</dbReference>
<accession>A0ABS6GRH1</accession>
<evidence type="ECO:0000313" key="2">
    <source>
        <dbReference type="EMBL" id="MBU6081673.1"/>
    </source>
</evidence>
<dbReference type="Pfam" id="PF00462">
    <property type="entry name" value="Glutaredoxin"/>
    <property type="match status" value="1"/>
</dbReference>
<reference evidence="2 3" key="1">
    <citation type="journal article" date="2011" name="Int. J. Syst. Evol. Microbiol.">
        <title>Allobacillus halotolerans gen. nov., sp. nov. isolated from shrimp paste.</title>
        <authorList>
            <person name="Sheu S.Y."/>
            <person name="Arun A.B."/>
            <person name="Jiang S.R."/>
            <person name="Young C.C."/>
            <person name="Chen W.M."/>
        </authorList>
    </citation>
    <scope>NUCLEOTIDE SEQUENCE [LARGE SCALE GENOMIC DNA]</scope>
    <source>
        <strain evidence="2 3">LMG 24826</strain>
    </source>
</reference>
<dbReference type="Proteomes" id="UP000812672">
    <property type="component" value="Unassembled WGS sequence"/>
</dbReference>
<dbReference type="PROSITE" id="PS51354">
    <property type="entry name" value="GLUTAREDOXIN_2"/>
    <property type="match status" value="1"/>
</dbReference>
<keyword evidence="3" id="KW-1185">Reference proteome</keyword>
<protein>
    <submittedName>
        <fullName evidence="2">Glutaredoxin family protein</fullName>
    </submittedName>
</protein>
<evidence type="ECO:0000259" key="1">
    <source>
        <dbReference type="Pfam" id="PF00462"/>
    </source>
</evidence>
<comment type="caution">
    <text evidence="2">The sequence shown here is derived from an EMBL/GenBank/DDBJ whole genome shotgun (WGS) entry which is preliminary data.</text>
</comment>
<dbReference type="CDD" id="cd02976">
    <property type="entry name" value="NrdH"/>
    <property type="match status" value="1"/>
</dbReference>
<gene>
    <name evidence="2" type="ORF">KQ486_11670</name>
</gene>
<organism evidence="2 3">
    <name type="scientific">Allobacillus halotolerans</name>
    <dbReference type="NCBI Taxonomy" id="570278"/>
    <lineage>
        <taxon>Bacteria</taxon>
        <taxon>Bacillati</taxon>
        <taxon>Bacillota</taxon>
        <taxon>Bacilli</taxon>
        <taxon>Bacillales</taxon>
        <taxon>Bacillaceae</taxon>
        <taxon>Allobacillus</taxon>
    </lineage>
</organism>